<evidence type="ECO:0000313" key="3">
    <source>
        <dbReference type="EMBL" id="WGH93985.1"/>
    </source>
</evidence>
<dbReference type="EMBL" id="CP122566">
    <property type="protein sequence ID" value="WGH93985.1"/>
    <property type="molecule type" value="Genomic_DNA"/>
</dbReference>
<name>A0AAJ6APY5_9MICC</name>
<proteinExistence type="predicted"/>
<sequence length="129" mass="14091">MALSEREQEVLAQLEQQLSDDPQFASQMEIQEGSSARKLSTRNIVLGVLIAVVGLVVLLTGVTINQIWVGVLGFVMMAGGVFFTTLRGKTEKANASDSTGQSKKSSSKQSSGFMSGLEERWEQRRNQQP</sequence>
<keyword evidence="2" id="KW-0812">Transmembrane</keyword>
<keyword evidence="2" id="KW-1133">Transmembrane helix</keyword>
<gene>
    <name evidence="3" type="ORF">QDX21_04085</name>
</gene>
<evidence type="ECO:0000256" key="2">
    <source>
        <dbReference type="SAM" id="Phobius"/>
    </source>
</evidence>
<evidence type="ECO:0000313" key="4">
    <source>
        <dbReference type="Proteomes" id="UP001224674"/>
    </source>
</evidence>
<dbReference type="InterPro" id="IPR021401">
    <property type="entry name" value="DUF3040"/>
</dbReference>
<dbReference type="Pfam" id="PF11239">
    <property type="entry name" value="DUF3040"/>
    <property type="match status" value="1"/>
</dbReference>
<feature type="region of interest" description="Disordered" evidence="1">
    <location>
        <begin position="90"/>
        <end position="129"/>
    </location>
</feature>
<feature type="transmembrane region" description="Helical" evidence="2">
    <location>
        <begin position="44"/>
        <end position="61"/>
    </location>
</feature>
<feature type="transmembrane region" description="Helical" evidence="2">
    <location>
        <begin position="67"/>
        <end position="86"/>
    </location>
</feature>
<dbReference type="RefSeq" id="WP_110099365.1">
    <property type="nucleotide sequence ID" value="NZ_CP122561.1"/>
</dbReference>
<feature type="compositionally biased region" description="Basic and acidic residues" evidence="1">
    <location>
        <begin position="117"/>
        <end position="129"/>
    </location>
</feature>
<organism evidence="3 4">
    <name type="scientific">Auritidibacter ignavus</name>
    <dbReference type="NCBI Taxonomy" id="678932"/>
    <lineage>
        <taxon>Bacteria</taxon>
        <taxon>Bacillati</taxon>
        <taxon>Actinomycetota</taxon>
        <taxon>Actinomycetes</taxon>
        <taxon>Micrococcales</taxon>
        <taxon>Micrococcaceae</taxon>
        <taxon>Auritidibacter</taxon>
    </lineage>
</organism>
<keyword evidence="4" id="KW-1185">Reference proteome</keyword>
<dbReference type="Proteomes" id="UP001224674">
    <property type="component" value="Chromosome"/>
</dbReference>
<reference evidence="3 4" key="1">
    <citation type="submission" date="2023-03" db="EMBL/GenBank/DDBJ databases">
        <title>Complete genome sequences of several Auritidibacter ignavus strains isolated from ear infections.</title>
        <authorList>
            <person name="Baehr T."/>
            <person name="Baumhoegger A.M."/>
        </authorList>
    </citation>
    <scope>NUCLEOTIDE SEQUENCE [LARGE SCALE GENOMIC DNA]</scope>
    <source>
        <strain evidence="3 4">BABAE-6</strain>
    </source>
</reference>
<feature type="compositionally biased region" description="Low complexity" evidence="1">
    <location>
        <begin position="96"/>
        <end position="116"/>
    </location>
</feature>
<keyword evidence="2" id="KW-0472">Membrane</keyword>
<evidence type="ECO:0000256" key="1">
    <source>
        <dbReference type="SAM" id="MobiDB-lite"/>
    </source>
</evidence>
<dbReference type="GeneID" id="83695158"/>
<accession>A0AAJ6APY5</accession>
<dbReference type="AlphaFoldDB" id="A0AAJ6APY5"/>
<protein>
    <submittedName>
        <fullName evidence="3">DUF3040 domain-containing protein</fullName>
    </submittedName>
</protein>